<sequence>MGKRVFVTVGTTRFSGLVQALENEQVLRSLRRAWDCDTLVVQHGSGPAPARACIERHGMTLESFPYSDSLRDEQERADLIISHAGAGSILEALEHAKPLVVVVNESLMDNHQWELARALAERKALVATTCAELGQALEQARRHRQQRPLPPACRGVLTRVLFEES</sequence>
<evidence type="ECO:0000256" key="5">
    <source>
        <dbReference type="ARBA" id="ARBA00022676"/>
    </source>
</evidence>
<keyword evidence="10" id="KW-1185">Reference proteome</keyword>
<dbReference type="eggNOG" id="KOG3349">
    <property type="taxonomic scope" value="Eukaryota"/>
</dbReference>
<dbReference type="HOGENOM" id="CLU_085408_2_2_1"/>
<evidence type="ECO:0000256" key="1">
    <source>
        <dbReference type="ARBA" id="ARBA00004240"/>
    </source>
</evidence>
<dbReference type="GO" id="GO:0005783">
    <property type="term" value="C:endoplasmic reticulum"/>
    <property type="evidence" value="ECO:0007669"/>
    <property type="project" value="UniProtKB-SubCell"/>
</dbReference>
<evidence type="ECO:0000256" key="6">
    <source>
        <dbReference type="ARBA" id="ARBA00022679"/>
    </source>
</evidence>
<dbReference type="Proteomes" id="UP000007014">
    <property type="component" value="Chromosome 5"/>
</dbReference>
<dbReference type="Gene3D" id="3.40.50.2000">
    <property type="entry name" value="Glycogen Phosphorylase B"/>
    <property type="match status" value="1"/>
</dbReference>
<dbReference type="PANTHER" id="PTHR12867:SF6">
    <property type="entry name" value="N-ACETYLGLUCOSAMINYLDIPHOSPHODOLICHOL N-ACETYLGLUCOSAMINYLTRANSFERASE"/>
    <property type="match status" value="1"/>
</dbReference>
<dbReference type="GO" id="GO:0006488">
    <property type="term" value="P:dolichol-linked oligosaccharide biosynthetic process"/>
    <property type="evidence" value="ECO:0007669"/>
    <property type="project" value="InterPro"/>
</dbReference>
<dbReference type="InterPro" id="IPR039042">
    <property type="entry name" value="Alg13-like"/>
</dbReference>
<dbReference type="RefSeq" id="XP_005535602.1">
    <property type="nucleotide sequence ID" value="XM_005535545.1"/>
</dbReference>
<dbReference type="OrthoDB" id="20273at2759"/>
<dbReference type="EC" id="2.4.1.141" evidence="3"/>
<name>M1UPH8_CYAM1</name>
<comment type="similarity">
    <text evidence="2">Belongs to the glycosyltransferase 28 family.</text>
</comment>
<reference evidence="9 10" key="1">
    <citation type="journal article" date="2004" name="Nature">
        <title>Genome sequence of the ultrasmall unicellular red alga Cyanidioschyzon merolae 10D.</title>
        <authorList>
            <person name="Matsuzaki M."/>
            <person name="Misumi O."/>
            <person name="Shin-i T."/>
            <person name="Maruyama S."/>
            <person name="Takahara M."/>
            <person name="Miyagishima S."/>
            <person name="Mori T."/>
            <person name="Nishida K."/>
            <person name="Yagisawa F."/>
            <person name="Nishida K."/>
            <person name="Yoshida Y."/>
            <person name="Nishimura Y."/>
            <person name="Nakao S."/>
            <person name="Kobayashi T."/>
            <person name="Momoyama Y."/>
            <person name="Higashiyama T."/>
            <person name="Minoda A."/>
            <person name="Sano M."/>
            <person name="Nomoto H."/>
            <person name="Oishi K."/>
            <person name="Hayashi H."/>
            <person name="Ohta F."/>
            <person name="Nishizaka S."/>
            <person name="Haga S."/>
            <person name="Miura S."/>
            <person name="Morishita T."/>
            <person name="Kabeya Y."/>
            <person name="Terasawa K."/>
            <person name="Suzuki Y."/>
            <person name="Ishii Y."/>
            <person name="Asakawa S."/>
            <person name="Takano H."/>
            <person name="Ohta N."/>
            <person name="Kuroiwa H."/>
            <person name="Tanaka K."/>
            <person name="Shimizu N."/>
            <person name="Sugano S."/>
            <person name="Sato N."/>
            <person name="Nozaki H."/>
            <person name="Ogasawara N."/>
            <person name="Kohara Y."/>
            <person name="Kuroiwa T."/>
        </authorList>
    </citation>
    <scope>NUCLEOTIDE SEQUENCE [LARGE SCALE GENOMIC DNA]</scope>
    <source>
        <strain evidence="9 10">10D</strain>
    </source>
</reference>
<evidence type="ECO:0000313" key="9">
    <source>
        <dbReference type="EMBL" id="BAM79316.1"/>
    </source>
</evidence>
<keyword evidence="5" id="KW-0328">Glycosyltransferase</keyword>
<dbReference type="InterPro" id="IPR007235">
    <property type="entry name" value="Glyco_trans_28_C"/>
</dbReference>
<dbReference type="STRING" id="280699.M1UPH8"/>
<evidence type="ECO:0000256" key="3">
    <source>
        <dbReference type="ARBA" id="ARBA00012614"/>
    </source>
</evidence>
<dbReference type="Gramene" id="CME091CT">
    <property type="protein sequence ID" value="CME091CT"/>
    <property type="gene ID" value="CME091C"/>
</dbReference>
<dbReference type="GeneID" id="16992862"/>
<dbReference type="OMA" id="QYKFRPN"/>
<gene>
    <name evidence="9" type="ORF">CYME_CME091C</name>
</gene>
<dbReference type="SUPFAM" id="SSF53756">
    <property type="entry name" value="UDP-Glycosyltransferase/glycogen phosphorylase"/>
    <property type="match status" value="1"/>
</dbReference>
<dbReference type="EMBL" id="AP006487">
    <property type="protein sequence ID" value="BAM79316.1"/>
    <property type="molecule type" value="Genomic_DNA"/>
</dbReference>
<keyword evidence="7" id="KW-0256">Endoplasmic reticulum</keyword>
<evidence type="ECO:0000256" key="2">
    <source>
        <dbReference type="ARBA" id="ARBA00006962"/>
    </source>
</evidence>
<evidence type="ECO:0000259" key="8">
    <source>
        <dbReference type="Pfam" id="PF04101"/>
    </source>
</evidence>
<evidence type="ECO:0000313" key="10">
    <source>
        <dbReference type="Proteomes" id="UP000007014"/>
    </source>
</evidence>
<proteinExistence type="inferred from homology"/>
<dbReference type="Pfam" id="PF04101">
    <property type="entry name" value="Glyco_tran_28_C"/>
    <property type="match status" value="1"/>
</dbReference>
<dbReference type="KEGG" id="cme:CYME_CME091C"/>
<protein>
    <recommendedName>
        <fullName evidence="4">UDP-N-acetylglucosamine transferase subunit ALG13</fullName>
        <ecNumber evidence="3">2.4.1.141</ecNumber>
    </recommendedName>
</protein>
<reference evidence="9 10" key="2">
    <citation type="journal article" date="2007" name="BMC Biol.">
        <title>A 100%-complete sequence reveals unusually simple genomic features in the hot-spring red alga Cyanidioschyzon merolae.</title>
        <authorList>
            <person name="Nozaki H."/>
            <person name="Takano H."/>
            <person name="Misumi O."/>
            <person name="Terasawa K."/>
            <person name="Matsuzaki M."/>
            <person name="Maruyama S."/>
            <person name="Nishida K."/>
            <person name="Yagisawa F."/>
            <person name="Yoshida Y."/>
            <person name="Fujiwara T."/>
            <person name="Takio S."/>
            <person name="Tamura K."/>
            <person name="Chung S.J."/>
            <person name="Nakamura S."/>
            <person name="Kuroiwa H."/>
            <person name="Tanaka K."/>
            <person name="Sato N."/>
            <person name="Kuroiwa T."/>
        </authorList>
    </citation>
    <scope>NUCLEOTIDE SEQUENCE [LARGE SCALE GENOMIC DNA]</scope>
    <source>
        <strain evidence="9 10">10D</strain>
    </source>
</reference>
<evidence type="ECO:0000256" key="4">
    <source>
        <dbReference type="ARBA" id="ARBA00017468"/>
    </source>
</evidence>
<comment type="subcellular location">
    <subcellularLocation>
        <location evidence="1">Endoplasmic reticulum</location>
    </subcellularLocation>
</comment>
<accession>M1UPH8</accession>
<evidence type="ECO:0000256" key="7">
    <source>
        <dbReference type="ARBA" id="ARBA00022824"/>
    </source>
</evidence>
<organism evidence="9 10">
    <name type="scientific">Cyanidioschyzon merolae (strain NIES-3377 / 10D)</name>
    <name type="common">Unicellular red alga</name>
    <dbReference type="NCBI Taxonomy" id="280699"/>
    <lineage>
        <taxon>Eukaryota</taxon>
        <taxon>Rhodophyta</taxon>
        <taxon>Bangiophyceae</taxon>
        <taxon>Cyanidiales</taxon>
        <taxon>Cyanidiaceae</taxon>
        <taxon>Cyanidioschyzon</taxon>
    </lineage>
</organism>
<dbReference type="AlphaFoldDB" id="M1UPH8"/>
<dbReference type="GO" id="GO:0004577">
    <property type="term" value="F:N-acetylglucosaminyldiphosphodolichol N-acetylglucosaminyltransferase activity"/>
    <property type="evidence" value="ECO:0007669"/>
    <property type="project" value="UniProtKB-EC"/>
</dbReference>
<keyword evidence="6" id="KW-0808">Transferase</keyword>
<dbReference type="PANTHER" id="PTHR12867">
    <property type="entry name" value="GLYCOSYL TRANSFERASE-RELATED"/>
    <property type="match status" value="1"/>
</dbReference>
<feature type="domain" description="Glycosyl transferase family 28 C-terminal" evidence="8">
    <location>
        <begin position="5"/>
        <end position="146"/>
    </location>
</feature>